<dbReference type="Pfam" id="PF04844">
    <property type="entry name" value="Ovate"/>
    <property type="match status" value="1"/>
</dbReference>
<dbReference type="AlphaFoldDB" id="A0A843W490"/>
<gene>
    <name evidence="9" type="ORF">Taro_033255</name>
</gene>
<feature type="domain" description="OVATE" evidence="8">
    <location>
        <begin position="215"/>
        <end position="274"/>
    </location>
</feature>
<evidence type="ECO:0000259" key="8">
    <source>
        <dbReference type="PROSITE" id="PS51754"/>
    </source>
</evidence>
<evidence type="ECO:0000313" key="9">
    <source>
        <dbReference type="EMBL" id="MQM00521.1"/>
    </source>
</evidence>
<dbReference type="GO" id="GO:0005634">
    <property type="term" value="C:nucleus"/>
    <property type="evidence" value="ECO:0007669"/>
    <property type="project" value="UniProtKB-SubCell"/>
</dbReference>
<keyword evidence="3 6" id="KW-0805">Transcription regulation</keyword>
<comment type="caution">
    <text evidence="9">The sequence shown here is derived from an EMBL/GenBank/DDBJ whole genome shotgun (WGS) entry which is preliminary data.</text>
</comment>
<evidence type="ECO:0000313" key="10">
    <source>
        <dbReference type="Proteomes" id="UP000652761"/>
    </source>
</evidence>
<organism evidence="9 10">
    <name type="scientific">Colocasia esculenta</name>
    <name type="common">Wild taro</name>
    <name type="synonym">Arum esculentum</name>
    <dbReference type="NCBI Taxonomy" id="4460"/>
    <lineage>
        <taxon>Eukaryota</taxon>
        <taxon>Viridiplantae</taxon>
        <taxon>Streptophyta</taxon>
        <taxon>Embryophyta</taxon>
        <taxon>Tracheophyta</taxon>
        <taxon>Spermatophyta</taxon>
        <taxon>Magnoliopsida</taxon>
        <taxon>Liliopsida</taxon>
        <taxon>Araceae</taxon>
        <taxon>Aroideae</taxon>
        <taxon>Colocasieae</taxon>
        <taxon>Colocasia</taxon>
    </lineage>
</organism>
<keyword evidence="4 6" id="KW-0804">Transcription</keyword>
<dbReference type="EMBL" id="NMUH01002524">
    <property type="protein sequence ID" value="MQM00521.1"/>
    <property type="molecule type" value="Genomic_DNA"/>
</dbReference>
<protein>
    <recommendedName>
        <fullName evidence="6">Transcription repressor</fullName>
    </recommendedName>
    <alternativeName>
        <fullName evidence="6">Ovate family protein</fullName>
    </alternativeName>
</protein>
<dbReference type="Proteomes" id="UP000652761">
    <property type="component" value="Unassembled WGS sequence"/>
</dbReference>
<dbReference type="PROSITE" id="PS51754">
    <property type="entry name" value="OVATE"/>
    <property type="match status" value="1"/>
</dbReference>
<evidence type="ECO:0000256" key="2">
    <source>
        <dbReference type="ARBA" id="ARBA00022491"/>
    </source>
</evidence>
<comment type="function">
    <text evidence="6">Transcriptional repressor that regulates multiple aspects of plant growth and development.</text>
</comment>
<dbReference type="PANTHER" id="PTHR33057:SF218">
    <property type="entry name" value="TRANSCRIPTION REPRESSOR"/>
    <property type="match status" value="1"/>
</dbReference>
<name>A0A843W490_COLES</name>
<evidence type="ECO:0000256" key="3">
    <source>
        <dbReference type="ARBA" id="ARBA00023015"/>
    </source>
</evidence>
<evidence type="ECO:0000256" key="7">
    <source>
        <dbReference type="SAM" id="MobiDB-lite"/>
    </source>
</evidence>
<evidence type="ECO:0000256" key="6">
    <source>
        <dbReference type="RuleBase" id="RU367028"/>
    </source>
</evidence>
<dbReference type="PANTHER" id="PTHR33057">
    <property type="entry name" value="TRANSCRIPTION REPRESSOR OFP7-RELATED"/>
    <property type="match status" value="1"/>
</dbReference>
<feature type="region of interest" description="Disordered" evidence="7">
    <location>
        <begin position="93"/>
        <end position="120"/>
    </location>
</feature>
<dbReference type="NCBIfam" id="TIGR01568">
    <property type="entry name" value="A_thal_3678"/>
    <property type="match status" value="1"/>
</dbReference>
<comment type="subcellular location">
    <subcellularLocation>
        <location evidence="1 6">Nucleus</location>
    </subcellularLocation>
</comment>
<evidence type="ECO:0000256" key="1">
    <source>
        <dbReference type="ARBA" id="ARBA00004123"/>
    </source>
</evidence>
<feature type="compositionally biased region" description="Low complexity" evidence="7">
    <location>
        <begin position="93"/>
        <end position="116"/>
    </location>
</feature>
<keyword evidence="10" id="KW-1185">Reference proteome</keyword>
<keyword evidence="5 6" id="KW-0539">Nucleus</keyword>
<evidence type="ECO:0000256" key="5">
    <source>
        <dbReference type="ARBA" id="ARBA00023242"/>
    </source>
</evidence>
<dbReference type="OrthoDB" id="689823at2759"/>
<dbReference type="GO" id="GO:0045892">
    <property type="term" value="P:negative regulation of DNA-templated transcription"/>
    <property type="evidence" value="ECO:0007669"/>
    <property type="project" value="UniProtKB-UniRule"/>
</dbReference>
<keyword evidence="2 6" id="KW-0678">Repressor</keyword>
<dbReference type="InterPro" id="IPR006458">
    <property type="entry name" value="Ovate_C"/>
</dbReference>
<dbReference type="InterPro" id="IPR038933">
    <property type="entry name" value="Ovate"/>
</dbReference>
<proteinExistence type="predicted"/>
<evidence type="ECO:0000256" key="4">
    <source>
        <dbReference type="ARBA" id="ARBA00023163"/>
    </source>
</evidence>
<sequence length="281" mass="30537">MGKHRKLRSSVLKILHEALTSITPSVAGPFCIQPDKTHSSRDLITGFNSLHHTPHSSAASYGPCSHDSLFLQLQNRGFVEEVAVSVSAAKCSNRTCSRCPSSSSPSSTLPAATSGSDDPADAEFFPSGMINSKRFFFSPCSSKSIATWEGGEVVGFSDMEHLSCHNSPGSGTEKAGEDGNAKMFDTFAKTQEETSAIEEWATSETSEIFLGSTPTAMASRDPYGDFRSSMEEMVMANGLWDWASLKELLHFYLRLNEKKTHGLIVLAFLDLLMQLPLHSCP</sequence>
<reference evidence="9" key="1">
    <citation type="submission" date="2017-07" db="EMBL/GenBank/DDBJ databases">
        <title>Taro Niue Genome Assembly and Annotation.</title>
        <authorList>
            <person name="Atibalentja N."/>
            <person name="Keating K."/>
            <person name="Fields C.J."/>
        </authorList>
    </citation>
    <scope>NUCLEOTIDE SEQUENCE</scope>
    <source>
        <strain evidence="9">Niue_2</strain>
        <tissue evidence="9">Leaf</tissue>
    </source>
</reference>
<accession>A0A843W490</accession>